<name>A0A4Q2JKE6_9MICO</name>
<dbReference type="AlphaFoldDB" id="A0A4Q2JKE6"/>
<evidence type="ECO:0000313" key="2">
    <source>
        <dbReference type="Proteomes" id="UP000292935"/>
    </source>
</evidence>
<dbReference type="RefSeq" id="WP_056014350.1">
    <property type="nucleotide sequence ID" value="NZ_SDPO01000004.1"/>
</dbReference>
<gene>
    <name evidence="1" type="ORF">ESP57_17165</name>
</gene>
<evidence type="ECO:0000313" key="1">
    <source>
        <dbReference type="EMBL" id="RXZ46607.1"/>
    </source>
</evidence>
<sequence>MLRAAGSTEKVDLTPLSETMWRVCDGRFEDGDLRIIGYLQDLDGVYEMMWMRPRLGVVRTYGSLEDALRAIHEAIG</sequence>
<dbReference type="Proteomes" id="UP000292935">
    <property type="component" value="Unassembled WGS sequence"/>
</dbReference>
<proteinExistence type="predicted"/>
<dbReference type="OrthoDB" id="5120633at2"/>
<keyword evidence="2" id="KW-1185">Reference proteome</keyword>
<comment type="caution">
    <text evidence="1">The sequence shown here is derived from an EMBL/GenBank/DDBJ whole genome shotgun (WGS) entry which is preliminary data.</text>
</comment>
<reference evidence="1 2" key="1">
    <citation type="submission" date="2019-01" db="EMBL/GenBank/DDBJ databases">
        <authorList>
            <person name="Li J."/>
        </authorList>
    </citation>
    <scope>NUCLEOTIDE SEQUENCE [LARGE SCALE GENOMIC DNA]</scope>
    <source>
        <strain evidence="1 2">CCUG 35506</strain>
    </source>
</reference>
<organism evidence="1 2">
    <name type="scientific">Agromyces fucosus</name>
    <dbReference type="NCBI Taxonomy" id="41985"/>
    <lineage>
        <taxon>Bacteria</taxon>
        <taxon>Bacillati</taxon>
        <taxon>Actinomycetota</taxon>
        <taxon>Actinomycetes</taxon>
        <taxon>Micrococcales</taxon>
        <taxon>Microbacteriaceae</taxon>
        <taxon>Agromyces</taxon>
    </lineage>
</organism>
<dbReference type="EMBL" id="SDPO01000004">
    <property type="protein sequence ID" value="RXZ46607.1"/>
    <property type="molecule type" value="Genomic_DNA"/>
</dbReference>
<protein>
    <submittedName>
        <fullName evidence="1">Uncharacterized protein</fullName>
    </submittedName>
</protein>
<accession>A0A4Q2JKE6</accession>